<protein>
    <submittedName>
        <fullName evidence="2">PAP/fibrillin family protein</fullName>
    </submittedName>
</protein>
<evidence type="ECO:0000313" key="2">
    <source>
        <dbReference type="EMBL" id="MBE9255475.1"/>
    </source>
</evidence>
<dbReference type="Proteomes" id="UP000658720">
    <property type="component" value="Unassembled WGS sequence"/>
</dbReference>
<evidence type="ECO:0000313" key="3">
    <source>
        <dbReference type="Proteomes" id="UP000658720"/>
    </source>
</evidence>
<organism evidence="2 3">
    <name type="scientific">Synechocystis salina LEGE 00031</name>
    <dbReference type="NCBI Taxonomy" id="1828736"/>
    <lineage>
        <taxon>Bacteria</taxon>
        <taxon>Bacillati</taxon>
        <taxon>Cyanobacteriota</taxon>
        <taxon>Cyanophyceae</taxon>
        <taxon>Synechococcales</taxon>
        <taxon>Merismopediaceae</taxon>
        <taxon>Synechocystis</taxon>
    </lineage>
</organism>
<dbReference type="EMBL" id="JADEVV010000065">
    <property type="protein sequence ID" value="MBE9255475.1"/>
    <property type="molecule type" value="Genomic_DNA"/>
</dbReference>
<keyword evidence="3" id="KW-1185">Reference proteome</keyword>
<feature type="domain" description="Plastid lipid-associated protein/fibrillin conserved" evidence="1">
    <location>
        <begin position="8"/>
        <end position="206"/>
    </location>
</feature>
<sequence>MAPDRQALKQKLFTLIQPLQKAKRGAPLTNRTLPANTSNQIEALVTAIEALNPNLYPLLYSPQLLDGNWLLNYSTAREIRSLDKLPLGLKVGRIYQIINVPNQSFLNQAFVYHPLGLAKGYVKVTAKFEIAKPAGEVLPDKRINVEFLERIISVQKLMGVPTPKLDPAKVVPARSPEGRIPFLEITYLDEDLRIGRGGEGSLFVLSKVAQVTP</sequence>
<proteinExistence type="predicted"/>
<name>A0ABR9VVU7_9SYNC</name>
<dbReference type="RefSeq" id="WP_194020839.1">
    <property type="nucleotide sequence ID" value="NZ_JADEVV010000065.1"/>
</dbReference>
<dbReference type="InterPro" id="IPR039633">
    <property type="entry name" value="PAP"/>
</dbReference>
<evidence type="ECO:0000259" key="1">
    <source>
        <dbReference type="Pfam" id="PF04755"/>
    </source>
</evidence>
<accession>A0ABR9VVU7</accession>
<dbReference type="PANTHER" id="PTHR31906">
    <property type="entry name" value="PLASTID-LIPID-ASSOCIATED PROTEIN 4, CHLOROPLASTIC-RELATED"/>
    <property type="match status" value="1"/>
</dbReference>
<dbReference type="Pfam" id="PF04755">
    <property type="entry name" value="PAP_fibrillin"/>
    <property type="match status" value="1"/>
</dbReference>
<reference evidence="2 3" key="1">
    <citation type="submission" date="2020-10" db="EMBL/GenBank/DDBJ databases">
        <authorList>
            <person name="Castelo-Branco R."/>
            <person name="Eusebio N."/>
            <person name="Adriana R."/>
            <person name="Vieira A."/>
            <person name="Brugerolle De Fraissinette N."/>
            <person name="Rezende De Castro R."/>
            <person name="Schneider M.P."/>
            <person name="Vasconcelos V."/>
            <person name="Leao P.N."/>
        </authorList>
    </citation>
    <scope>NUCLEOTIDE SEQUENCE [LARGE SCALE GENOMIC DNA]</scope>
    <source>
        <strain evidence="2 3">LEGE 00031</strain>
    </source>
</reference>
<dbReference type="InterPro" id="IPR006843">
    <property type="entry name" value="PAP/fibrillin_dom"/>
</dbReference>
<gene>
    <name evidence="2" type="ORF">IQ217_16860</name>
</gene>
<comment type="caution">
    <text evidence="2">The sequence shown here is derived from an EMBL/GenBank/DDBJ whole genome shotgun (WGS) entry which is preliminary data.</text>
</comment>